<dbReference type="EMBL" id="CATOUU010000377">
    <property type="protein sequence ID" value="CAI9926836.1"/>
    <property type="molecule type" value="Genomic_DNA"/>
</dbReference>
<evidence type="ECO:0000313" key="3">
    <source>
        <dbReference type="EMBL" id="CAL6070509.1"/>
    </source>
</evidence>
<keyword evidence="5" id="KW-1185">Reference proteome</keyword>
<comment type="caution">
    <text evidence="1">The sequence shown here is derived from an EMBL/GenBank/DDBJ whole genome shotgun (WGS) entry which is preliminary data.</text>
</comment>
<accession>A0AA86NWC1</accession>
<dbReference type="AlphaFoldDB" id="A0AA86NWC1"/>
<sequence length="159" mass="18244">MYNNKNKNNVGSDINICNNNIFENNKNYNKPHIPNEKQSTLNPIAKQQFDTSVFLQGENNPNKNMIAQLHMLIKTKELSTQFITSPLINRVAGDYATAIYNITKHTINGLQRKAALQFNHYLADERDLQQADITKVRAYKMLTPAIAYTQNCYHLNQSL</sequence>
<evidence type="ECO:0000313" key="1">
    <source>
        <dbReference type="EMBL" id="CAI9926836.1"/>
    </source>
</evidence>
<reference evidence="3 5" key="2">
    <citation type="submission" date="2024-07" db="EMBL/GenBank/DDBJ databases">
        <authorList>
            <person name="Akdeniz Z."/>
        </authorList>
    </citation>
    <scope>NUCLEOTIDE SEQUENCE [LARGE SCALE GENOMIC DNA]</scope>
</reference>
<evidence type="ECO:0000313" key="5">
    <source>
        <dbReference type="Proteomes" id="UP001642409"/>
    </source>
</evidence>
<name>A0AA86NWC1_9EUKA</name>
<reference evidence="1" key="1">
    <citation type="submission" date="2023-06" db="EMBL/GenBank/DDBJ databases">
        <authorList>
            <person name="Kurt Z."/>
        </authorList>
    </citation>
    <scope>NUCLEOTIDE SEQUENCE</scope>
</reference>
<dbReference type="EMBL" id="CATOUU010000927">
    <property type="protein sequence ID" value="CAI9960076.1"/>
    <property type="molecule type" value="Genomic_DNA"/>
</dbReference>
<organism evidence="1">
    <name type="scientific">Hexamita inflata</name>
    <dbReference type="NCBI Taxonomy" id="28002"/>
    <lineage>
        <taxon>Eukaryota</taxon>
        <taxon>Metamonada</taxon>
        <taxon>Diplomonadida</taxon>
        <taxon>Hexamitidae</taxon>
        <taxon>Hexamitinae</taxon>
        <taxon>Hexamita</taxon>
    </lineage>
</organism>
<dbReference type="Proteomes" id="UP001642409">
    <property type="component" value="Unassembled WGS sequence"/>
</dbReference>
<dbReference type="EMBL" id="CAXDID020000436">
    <property type="protein sequence ID" value="CAL6091458.1"/>
    <property type="molecule type" value="Genomic_DNA"/>
</dbReference>
<proteinExistence type="predicted"/>
<evidence type="ECO:0000313" key="4">
    <source>
        <dbReference type="EMBL" id="CAL6091458.1"/>
    </source>
</evidence>
<protein>
    <submittedName>
        <fullName evidence="3">Hypothetical_protein</fullName>
    </submittedName>
</protein>
<evidence type="ECO:0000313" key="2">
    <source>
        <dbReference type="EMBL" id="CAI9960076.1"/>
    </source>
</evidence>
<dbReference type="EMBL" id="CAXDID020000283">
    <property type="protein sequence ID" value="CAL6070509.1"/>
    <property type="molecule type" value="Genomic_DNA"/>
</dbReference>
<gene>
    <name evidence="1" type="ORF">HINF_LOCUS14481</name>
    <name evidence="2" type="ORF">HINF_LOCUS47721</name>
    <name evidence="3" type="ORF">HINF_LOCUS54526</name>
    <name evidence="4" type="ORF">HINF_LOCUS65795</name>
</gene>